<dbReference type="Pfam" id="PF23148">
    <property type="entry name" value="Gp77"/>
    <property type="match status" value="1"/>
</dbReference>
<protein>
    <submittedName>
        <fullName evidence="1">Uncharacterized protein</fullName>
    </submittedName>
</protein>
<name>A0ABR8KPQ5_9SPHN</name>
<sequence>MSTSFTAPIKDPASILDHAMSWTAWLGDDLSIASHQVLADSNALIISQSQVQGGEVSWRVAGGELGRDHTVTVEITTDNGQVDQRSVTYPIRQR</sequence>
<proteinExistence type="predicted"/>
<dbReference type="Proteomes" id="UP000635384">
    <property type="component" value="Unassembled WGS sequence"/>
</dbReference>
<keyword evidence="2" id="KW-1185">Reference proteome</keyword>
<evidence type="ECO:0000313" key="2">
    <source>
        <dbReference type="Proteomes" id="UP000635384"/>
    </source>
</evidence>
<gene>
    <name evidence="1" type="ORF">IB285_10685</name>
</gene>
<dbReference type="InterPro" id="IPR056928">
    <property type="entry name" value="Gp77-like"/>
</dbReference>
<dbReference type="RefSeq" id="WP_190788164.1">
    <property type="nucleotide sequence ID" value="NZ_JACXLC010000001.1"/>
</dbReference>
<dbReference type="EMBL" id="JACXLC010000001">
    <property type="protein sequence ID" value="MBD2842723.1"/>
    <property type="molecule type" value="Genomic_DNA"/>
</dbReference>
<organism evidence="1 2">
    <name type="scientific">Erythrobacter rubeus</name>
    <dbReference type="NCBI Taxonomy" id="2760803"/>
    <lineage>
        <taxon>Bacteria</taxon>
        <taxon>Pseudomonadati</taxon>
        <taxon>Pseudomonadota</taxon>
        <taxon>Alphaproteobacteria</taxon>
        <taxon>Sphingomonadales</taxon>
        <taxon>Erythrobacteraceae</taxon>
        <taxon>Erythrobacter/Porphyrobacter group</taxon>
        <taxon>Erythrobacter</taxon>
    </lineage>
</organism>
<evidence type="ECO:0000313" key="1">
    <source>
        <dbReference type="EMBL" id="MBD2842723.1"/>
    </source>
</evidence>
<accession>A0ABR8KPQ5</accession>
<reference evidence="1 2" key="1">
    <citation type="submission" date="2020-09" db="EMBL/GenBank/DDBJ databases">
        <authorList>
            <person name="Yoon J.-W."/>
        </authorList>
    </citation>
    <scope>NUCLEOTIDE SEQUENCE [LARGE SCALE GENOMIC DNA]</scope>
    <source>
        <strain evidence="1 2">KMU-140</strain>
    </source>
</reference>
<comment type="caution">
    <text evidence="1">The sequence shown here is derived from an EMBL/GenBank/DDBJ whole genome shotgun (WGS) entry which is preliminary data.</text>
</comment>